<dbReference type="EMBL" id="FLMQ01000055">
    <property type="protein sequence ID" value="SBP88142.1"/>
    <property type="molecule type" value="Genomic_DNA"/>
</dbReference>
<dbReference type="AlphaFoldDB" id="A0A238D4K7"/>
<organism evidence="1 2">
    <name type="scientific">Thiomonas delicata</name>
    <name type="common">Thiomonas cuprina</name>
    <dbReference type="NCBI Taxonomy" id="364030"/>
    <lineage>
        <taxon>Bacteria</taxon>
        <taxon>Pseudomonadati</taxon>
        <taxon>Pseudomonadota</taxon>
        <taxon>Betaproteobacteria</taxon>
        <taxon>Burkholderiales</taxon>
        <taxon>Thiomonas</taxon>
    </lineage>
</organism>
<proteinExistence type="predicted"/>
<evidence type="ECO:0000313" key="1">
    <source>
        <dbReference type="EMBL" id="SBP88142.1"/>
    </source>
</evidence>
<sequence length="20" mass="2246">MTNLRLSAFGDWVSAYSNVD</sequence>
<gene>
    <name evidence="1" type="ORF">THIARS_60855</name>
</gene>
<keyword evidence="2" id="KW-1185">Reference proteome</keyword>
<dbReference type="Proteomes" id="UP000214566">
    <property type="component" value="Unassembled WGS sequence"/>
</dbReference>
<protein>
    <submittedName>
        <fullName evidence="1">Uncharacterized protein</fullName>
    </submittedName>
</protein>
<evidence type="ECO:0000313" key="2">
    <source>
        <dbReference type="Proteomes" id="UP000214566"/>
    </source>
</evidence>
<accession>A0A238D4K7</accession>
<name>A0A238D4K7_THIDL</name>
<reference evidence="1 2" key="1">
    <citation type="submission" date="2016-06" db="EMBL/GenBank/DDBJ databases">
        <authorList>
            <person name="Kjaerup R.B."/>
            <person name="Dalgaard T.S."/>
            <person name="Juul-Madsen H.R."/>
        </authorList>
    </citation>
    <scope>NUCLEOTIDE SEQUENCE [LARGE SCALE GENOMIC DNA]</scope>
    <source>
        <strain evidence="1 2">DSM 16361</strain>
    </source>
</reference>